<keyword evidence="11" id="KW-0732">Signal</keyword>
<comment type="similarity">
    <text evidence="3">Belongs to the FAD-dependent oxidoreductase 2 family. FRD/SDH subfamily.</text>
</comment>
<evidence type="ECO:0000256" key="11">
    <source>
        <dbReference type="SAM" id="SignalP"/>
    </source>
</evidence>
<reference evidence="13" key="1">
    <citation type="submission" date="2020-08" db="EMBL/GenBank/DDBJ databases">
        <title>Genome public.</title>
        <authorList>
            <person name="Liu C."/>
            <person name="Sun Q."/>
        </authorList>
    </citation>
    <scope>NUCLEOTIDE SEQUENCE</scope>
    <source>
        <strain evidence="13">NSJ-52</strain>
    </source>
</reference>
<dbReference type="GO" id="GO:0033765">
    <property type="term" value="F:steroid dehydrogenase activity, acting on the CH-CH group of donors"/>
    <property type="evidence" value="ECO:0007669"/>
    <property type="project" value="UniProtKB-ARBA"/>
</dbReference>
<comment type="cofactor">
    <cofactor evidence="1">
        <name>FMN</name>
        <dbReference type="ChEBI" id="CHEBI:58210"/>
    </cofactor>
</comment>
<evidence type="ECO:0000256" key="10">
    <source>
        <dbReference type="SAM" id="MobiDB-lite"/>
    </source>
</evidence>
<dbReference type="SMART" id="SM00900">
    <property type="entry name" value="FMN_bind"/>
    <property type="match status" value="2"/>
</dbReference>
<dbReference type="InterPro" id="IPR050315">
    <property type="entry name" value="FAD-oxidoreductase_2"/>
</dbReference>
<feature type="compositionally biased region" description="Low complexity" evidence="10">
    <location>
        <begin position="31"/>
        <end position="44"/>
    </location>
</feature>
<keyword evidence="14" id="KW-1185">Reference proteome</keyword>
<dbReference type="PRINTS" id="PR00411">
    <property type="entry name" value="PNDRDTASEI"/>
</dbReference>
<evidence type="ECO:0000256" key="4">
    <source>
        <dbReference type="ARBA" id="ARBA00013137"/>
    </source>
</evidence>
<feature type="chain" id="PRO_5039678751" description="Urocanate reductase" evidence="11">
    <location>
        <begin position="22"/>
        <end position="744"/>
    </location>
</feature>
<dbReference type="SUPFAM" id="SSF51905">
    <property type="entry name" value="FAD/NAD(P)-binding domain"/>
    <property type="match status" value="1"/>
</dbReference>
<dbReference type="InterPro" id="IPR003953">
    <property type="entry name" value="FAD-dep_OxRdtase_2_FAD-bd"/>
</dbReference>
<keyword evidence="8" id="KW-0560">Oxidoreductase</keyword>
<evidence type="ECO:0000256" key="5">
    <source>
        <dbReference type="ARBA" id="ARBA00015872"/>
    </source>
</evidence>
<dbReference type="InterPro" id="IPR036188">
    <property type="entry name" value="FAD/NAD-bd_sf"/>
</dbReference>
<dbReference type="PANTHER" id="PTHR43400">
    <property type="entry name" value="FUMARATE REDUCTASE"/>
    <property type="match status" value="1"/>
</dbReference>
<dbReference type="SUPFAM" id="SSF56425">
    <property type="entry name" value="Succinate dehydrogenase/fumarate reductase flavoprotein, catalytic domain"/>
    <property type="match status" value="1"/>
</dbReference>
<feature type="domain" description="FMN-binding" evidence="12">
    <location>
        <begin position="157"/>
        <end position="233"/>
    </location>
</feature>
<name>A0A8J6JCX3_9FIRM</name>
<dbReference type="Pfam" id="PF04205">
    <property type="entry name" value="FMN_bind"/>
    <property type="match status" value="2"/>
</dbReference>
<evidence type="ECO:0000256" key="7">
    <source>
        <dbReference type="ARBA" id="ARBA00022827"/>
    </source>
</evidence>
<evidence type="ECO:0000256" key="6">
    <source>
        <dbReference type="ARBA" id="ARBA00022630"/>
    </source>
</evidence>
<evidence type="ECO:0000313" key="14">
    <source>
        <dbReference type="Proteomes" id="UP000607645"/>
    </source>
</evidence>
<dbReference type="Proteomes" id="UP000607645">
    <property type="component" value="Unassembled WGS sequence"/>
</dbReference>
<dbReference type="AlphaFoldDB" id="A0A8J6JCX3"/>
<dbReference type="InterPro" id="IPR007329">
    <property type="entry name" value="FMN-bd"/>
</dbReference>
<dbReference type="GO" id="GO:0016020">
    <property type="term" value="C:membrane"/>
    <property type="evidence" value="ECO:0007669"/>
    <property type="project" value="InterPro"/>
</dbReference>
<evidence type="ECO:0000256" key="9">
    <source>
        <dbReference type="ARBA" id="ARBA00049922"/>
    </source>
</evidence>
<comment type="catalytic activity">
    <reaction evidence="9">
        <text>dihydrourocanate + A = urocanate + AH2</text>
        <dbReference type="Rhea" id="RHEA:36059"/>
        <dbReference type="ChEBI" id="CHEBI:13193"/>
        <dbReference type="ChEBI" id="CHEBI:17499"/>
        <dbReference type="ChEBI" id="CHEBI:27247"/>
        <dbReference type="ChEBI" id="CHEBI:72991"/>
        <dbReference type="EC" id="1.3.99.33"/>
    </reaction>
</comment>
<keyword evidence="7" id="KW-0274">FAD</keyword>
<dbReference type="GO" id="GO:0010181">
    <property type="term" value="F:FMN binding"/>
    <property type="evidence" value="ECO:0007669"/>
    <property type="project" value="InterPro"/>
</dbReference>
<feature type="region of interest" description="Disordered" evidence="10">
    <location>
        <begin position="25"/>
        <end position="44"/>
    </location>
</feature>
<evidence type="ECO:0000256" key="3">
    <source>
        <dbReference type="ARBA" id="ARBA00008040"/>
    </source>
</evidence>
<comment type="caution">
    <text evidence="13">The sequence shown here is derived from an EMBL/GenBank/DDBJ whole genome shotgun (WGS) entry which is preliminary data.</text>
</comment>
<gene>
    <name evidence="13" type="ORF">H8S62_12375</name>
</gene>
<dbReference type="EC" id="1.3.99.33" evidence="4"/>
<keyword evidence="6" id="KW-0285">Flavoprotein</keyword>
<feature type="domain" description="FMN-binding" evidence="12">
    <location>
        <begin position="54"/>
        <end position="135"/>
    </location>
</feature>
<accession>A0A8J6JCX3</accession>
<dbReference type="Pfam" id="PF00890">
    <property type="entry name" value="FAD_binding_2"/>
    <property type="match status" value="1"/>
</dbReference>
<comment type="cofactor">
    <cofactor evidence="2">
        <name>FAD</name>
        <dbReference type="ChEBI" id="CHEBI:57692"/>
    </cofactor>
</comment>
<protein>
    <recommendedName>
        <fullName evidence="5">Urocanate reductase</fullName>
        <ecNumber evidence="4">1.3.99.33</ecNumber>
    </recommendedName>
</protein>
<organism evidence="13 14">
    <name type="scientific">Lawsonibacter faecis</name>
    <dbReference type="NCBI Taxonomy" id="2763052"/>
    <lineage>
        <taxon>Bacteria</taxon>
        <taxon>Bacillati</taxon>
        <taxon>Bacillota</taxon>
        <taxon>Clostridia</taxon>
        <taxon>Eubacteriales</taxon>
        <taxon>Oscillospiraceae</taxon>
        <taxon>Lawsonibacter</taxon>
    </lineage>
</organism>
<feature type="signal peptide" evidence="11">
    <location>
        <begin position="1"/>
        <end position="21"/>
    </location>
</feature>
<proteinExistence type="inferred from homology"/>
<dbReference type="InterPro" id="IPR027477">
    <property type="entry name" value="Succ_DH/fumarate_Rdtase_cat_sf"/>
</dbReference>
<dbReference type="Gene3D" id="3.90.700.10">
    <property type="entry name" value="Succinate dehydrogenase/fumarate reductase flavoprotein, catalytic domain"/>
    <property type="match status" value="1"/>
</dbReference>
<evidence type="ECO:0000256" key="2">
    <source>
        <dbReference type="ARBA" id="ARBA00001974"/>
    </source>
</evidence>
<dbReference type="Gene3D" id="3.50.50.60">
    <property type="entry name" value="FAD/NAD(P)-binding domain"/>
    <property type="match status" value="1"/>
</dbReference>
<dbReference type="PROSITE" id="PS51257">
    <property type="entry name" value="PROKAR_LIPOPROTEIN"/>
    <property type="match status" value="1"/>
</dbReference>
<dbReference type="Gene3D" id="3.90.1010.20">
    <property type="match status" value="1"/>
</dbReference>
<evidence type="ECO:0000256" key="8">
    <source>
        <dbReference type="ARBA" id="ARBA00023002"/>
    </source>
</evidence>
<dbReference type="RefSeq" id="WP_186919610.1">
    <property type="nucleotide sequence ID" value="NZ_JACOPQ010000009.1"/>
</dbReference>
<dbReference type="PANTHER" id="PTHR43400:SF7">
    <property type="entry name" value="FAD-DEPENDENT OXIDOREDUCTASE 2 FAD BINDING DOMAIN-CONTAINING PROTEIN"/>
    <property type="match status" value="1"/>
</dbReference>
<evidence type="ECO:0000256" key="1">
    <source>
        <dbReference type="ARBA" id="ARBA00001917"/>
    </source>
</evidence>
<evidence type="ECO:0000313" key="13">
    <source>
        <dbReference type="EMBL" id="MBC5737803.1"/>
    </source>
</evidence>
<sequence>MKQMKRFAALALTGAMALSLAACGSGDEKPTPGATPTPSATPAQTASYTASAKGYGGDVTVKLTVAGTTVDALTAEGPNETENIGGAAIVTFNEAFAALSGKEVSSLTADLDAVSGATMTSTAVKSALRDVVNQANGIEESGRAPVSDSTATYQASGNSVTTPVSVEVALKDNAISSITVGENGETASILQTVIDNLIPRILESQSLAVDSIAGATVSSGAVKNAVAQAIDANGGDSAQWYTPVEKKTDTVTLEGYDVIVVGLGGSGMTSYISAAENGAAVFGLDTAAKIGGTSTNVSGPMAINPQSKMDAQNGGEKFVEEEDLIADWLEYCKGDAKEDIVREFVNESGETMDWLISDYGFAFAEIKAFFHPKMWPVWAVYEGDKTTMFTSAVDKAKAMNEKNDYMLELTATDLMTDGGKVVGVKAVYHDGTTYEIYGDSVILATGGFLGNAEMTEEYLGGTFSAEAMLQNKGAGVQMAMALGAGTYSIDMPGMVHIAQTKTIIKSDELTADQKAVLSALVLTPESMIVGTDGSRFMSEAGNIAFDNWKGGDTYYAIYSQAQMDSFRENGMLSPAAPMFLNQGGKVEANTPIADLDAILAVGEQYNIVTKADTLEELASKLGVDVTNLTTAAAEYTSAANGEAEDSFGKDASLMSSLAEGSYYAVAGAGYYYGTCGGLDINADMQVLKTDGTAFENLYAVGQDSMGVLFSNQVPYVTYGGAAQGWVITSGRLAGANAAAAFAGE</sequence>
<evidence type="ECO:0000259" key="12">
    <source>
        <dbReference type="SMART" id="SM00900"/>
    </source>
</evidence>
<dbReference type="EMBL" id="JACOPQ010000009">
    <property type="protein sequence ID" value="MBC5737803.1"/>
    <property type="molecule type" value="Genomic_DNA"/>
</dbReference>